<dbReference type="RefSeq" id="WP_168080253.1">
    <property type="nucleotide sequence ID" value="NZ_JAAVJI010000001.1"/>
</dbReference>
<dbReference type="EMBL" id="JAAVJI010000001">
    <property type="protein sequence ID" value="NJO99384.1"/>
    <property type="molecule type" value="Genomic_DNA"/>
</dbReference>
<sequence length="56" mass="6306">MCISCLGIGRVGIVHYNASPAREISVRGREFYYARPVGNTLGRGQCPRLCRILRRL</sequence>
<gene>
    <name evidence="1" type="ORF">HBH25_00685</name>
</gene>
<reference evidence="1 2" key="1">
    <citation type="submission" date="2020-03" db="EMBL/GenBank/DDBJ databases">
        <authorList>
            <person name="Wang L."/>
            <person name="He N."/>
            <person name="Li Y."/>
            <person name="Fang Y."/>
            <person name="Zhang F."/>
        </authorList>
    </citation>
    <scope>NUCLEOTIDE SEQUENCE [LARGE SCALE GENOMIC DNA]</scope>
    <source>
        <strain evidence="2">hsmgli-8</strain>
    </source>
</reference>
<evidence type="ECO:0000313" key="1">
    <source>
        <dbReference type="EMBL" id="NJO99384.1"/>
    </source>
</evidence>
<evidence type="ECO:0000313" key="2">
    <source>
        <dbReference type="Proteomes" id="UP000746535"/>
    </source>
</evidence>
<protein>
    <submittedName>
        <fullName evidence="1">Uncharacterized protein</fullName>
    </submittedName>
</protein>
<name>A0ABX0Y7V1_9PSED</name>
<dbReference type="Proteomes" id="UP000746535">
    <property type="component" value="Unassembled WGS sequence"/>
</dbReference>
<organism evidence="1 2">
    <name type="scientific">Pseudomonas quercus</name>
    <dbReference type="NCBI Taxonomy" id="2722792"/>
    <lineage>
        <taxon>Bacteria</taxon>
        <taxon>Pseudomonadati</taxon>
        <taxon>Pseudomonadota</taxon>
        <taxon>Gammaproteobacteria</taxon>
        <taxon>Pseudomonadales</taxon>
        <taxon>Pseudomonadaceae</taxon>
        <taxon>Pseudomonas</taxon>
    </lineage>
</organism>
<keyword evidence="2" id="KW-1185">Reference proteome</keyword>
<proteinExistence type="predicted"/>
<comment type="caution">
    <text evidence="1">The sequence shown here is derived from an EMBL/GenBank/DDBJ whole genome shotgun (WGS) entry which is preliminary data.</text>
</comment>
<accession>A0ABX0Y7V1</accession>